<evidence type="ECO:0000313" key="1">
    <source>
        <dbReference type="EMBL" id="MXV21791.1"/>
    </source>
</evidence>
<dbReference type="RefSeq" id="WP_160982279.1">
    <property type="nucleotide sequence ID" value="NZ_WVHK01000132.1"/>
</dbReference>
<name>A0A6I4YNW7_9DEIO</name>
<gene>
    <name evidence="1" type="ORF">GLX28_19405</name>
</gene>
<dbReference type="AlphaFoldDB" id="A0A6I4YNW7"/>
<keyword evidence="2" id="KW-1185">Reference proteome</keyword>
<protein>
    <submittedName>
        <fullName evidence="1">Uncharacterized protein</fullName>
    </submittedName>
</protein>
<evidence type="ECO:0000313" key="2">
    <source>
        <dbReference type="Proteomes" id="UP000430519"/>
    </source>
</evidence>
<sequence length="187" mass="20079">MIKTDNRNGFWPSLLHFLGFSTDTRREALDIQRAGKWGGGRVRRLILLAALLCPAASAAAPAVKTSTLTDSRLVLATLKGNVQLYGTRFGDQAFQAGVLALLRARKIQVTVLTSQAAVKSMAPLKAAGAKVFYLPTGVNMTGSLVLSGNDTVLMNKDGRTWYVMQGPGLAVQAKTQMTTYAPYAKAY</sequence>
<reference evidence="1 2" key="1">
    <citation type="submission" date="2019-11" db="EMBL/GenBank/DDBJ databases">
        <title>Genome sequence of Deinococcus xianganensis Y35, AI-2 producing algicidal bacterium, isolated from lake water.</title>
        <authorList>
            <person name="Li Y."/>
        </authorList>
    </citation>
    <scope>NUCLEOTIDE SEQUENCE [LARGE SCALE GENOMIC DNA]</scope>
    <source>
        <strain evidence="1 2">Y35</strain>
    </source>
</reference>
<dbReference type="Proteomes" id="UP000430519">
    <property type="component" value="Unassembled WGS sequence"/>
</dbReference>
<comment type="caution">
    <text evidence="1">The sequence shown here is derived from an EMBL/GenBank/DDBJ whole genome shotgun (WGS) entry which is preliminary data.</text>
</comment>
<dbReference type="EMBL" id="WVHK01000132">
    <property type="protein sequence ID" value="MXV21791.1"/>
    <property type="molecule type" value="Genomic_DNA"/>
</dbReference>
<organism evidence="1 2">
    <name type="scientific">Deinococcus xianganensis</name>
    <dbReference type="NCBI Taxonomy" id="1507289"/>
    <lineage>
        <taxon>Bacteria</taxon>
        <taxon>Thermotogati</taxon>
        <taxon>Deinococcota</taxon>
        <taxon>Deinococci</taxon>
        <taxon>Deinococcales</taxon>
        <taxon>Deinococcaceae</taxon>
        <taxon>Deinococcus</taxon>
    </lineage>
</organism>
<proteinExistence type="predicted"/>
<accession>A0A6I4YNW7</accession>